<comment type="caution">
    <text evidence="6">The sequence shown here is derived from an EMBL/GenBank/DDBJ whole genome shotgun (WGS) entry which is preliminary data.</text>
</comment>
<keyword evidence="1" id="KW-1003">Cell membrane</keyword>
<evidence type="ECO:0008006" key="8">
    <source>
        <dbReference type="Google" id="ProtNLM"/>
    </source>
</evidence>
<evidence type="ECO:0000256" key="2">
    <source>
        <dbReference type="ARBA" id="ARBA00022519"/>
    </source>
</evidence>
<reference evidence="6 7" key="1">
    <citation type="submission" date="2018-03" db="EMBL/GenBank/DDBJ databases">
        <title>Mesoflavibacter sp. HG37 and Mesoflavibacter sp. HG96 sp.nov., two marine bacteria isolated from seawater of Western Pacific Ocean.</title>
        <authorList>
            <person name="Cheng H."/>
            <person name="Wu Y.-H."/>
            <person name="Guo L.-L."/>
            <person name="Xu X.-W."/>
        </authorList>
    </citation>
    <scope>NUCLEOTIDE SEQUENCE [LARGE SCALE GENOMIC DNA]</scope>
    <source>
        <strain evidence="6 7">KCTC 32269</strain>
    </source>
</reference>
<evidence type="ECO:0000256" key="4">
    <source>
        <dbReference type="ARBA" id="ARBA00022679"/>
    </source>
</evidence>
<name>A0A2T1N5T6_9FLAO</name>
<evidence type="ECO:0000313" key="6">
    <source>
        <dbReference type="EMBL" id="PSG86516.1"/>
    </source>
</evidence>
<evidence type="ECO:0000313" key="7">
    <source>
        <dbReference type="Proteomes" id="UP000238426"/>
    </source>
</evidence>
<sequence>MMTSKILHIAKDEKFIDSAINQFGSLNFIDNDFFILNECSELNYIKQKEKVNCFKTSSYIINKLNQYRIIFFHSLDADFIPIVLSTNKNQTCIWMCFGYEVYNDSFYVDKKNLYAELTLKHTTFTPVSIQKKLKNYLRPIKRIIYRDTPFTPQELKIKAIRRMDYLVSSYKEEYSKISGYIHQKKKQLDFTYYPLEYIVNVNDLEIKTTNQILVGNSGTLTNNHLDVFKKIYYENLNNYTILCPLSYGDKVYIEKIKIKGKFYFKDYFSPITNFLPLEDYNQLIRTSSIAIFYNFRQQAIGNIIASLWYGAKVFLSKKNSFFSLLKSNGIIVFDFDKSNLNVYEPLNINQITHNRLILKNLFSEKRLLEKLSSEIDNLIK</sequence>
<dbReference type="EMBL" id="PXOQ01000015">
    <property type="protein sequence ID" value="PSG86516.1"/>
    <property type="molecule type" value="Genomic_DNA"/>
</dbReference>
<dbReference type="OrthoDB" id="1083028at2"/>
<keyword evidence="5" id="KW-0472">Membrane</keyword>
<evidence type="ECO:0000256" key="3">
    <source>
        <dbReference type="ARBA" id="ARBA00022676"/>
    </source>
</evidence>
<keyword evidence="2" id="KW-0997">Cell inner membrane</keyword>
<dbReference type="Proteomes" id="UP000238426">
    <property type="component" value="Unassembled WGS sequence"/>
</dbReference>
<dbReference type="RefSeq" id="WP_106464254.1">
    <property type="nucleotide sequence ID" value="NZ_PXOQ01000015.1"/>
</dbReference>
<dbReference type="GO" id="GO:0009246">
    <property type="term" value="P:enterobacterial common antigen biosynthetic process"/>
    <property type="evidence" value="ECO:0007669"/>
    <property type="project" value="InterPro"/>
</dbReference>
<proteinExistence type="predicted"/>
<evidence type="ECO:0000256" key="1">
    <source>
        <dbReference type="ARBA" id="ARBA00022475"/>
    </source>
</evidence>
<keyword evidence="3" id="KW-0328">Glycosyltransferase</keyword>
<gene>
    <name evidence="6" type="ORF">C7H52_12595</name>
</gene>
<keyword evidence="4" id="KW-0808">Transferase</keyword>
<dbReference type="AlphaFoldDB" id="A0A2T1N5T6"/>
<evidence type="ECO:0000256" key="5">
    <source>
        <dbReference type="ARBA" id="ARBA00023136"/>
    </source>
</evidence>
<accession>A0A2T1N5T6</accession>
<dbReference type="InterPro" id="IPR009993">
    <property type="entry name" value="WecF"/>
</dbReference>
<protein>
    <recommendedName>
        <fullName evidence="8">4-alpha-L-fucosyltransferase</fullName>
    </recommendedName>
</protein>
<keyword evidence="7" id="KW-1185">Reference proteome</keyword>
<dbReference type="GO" id="GO:0008417">
    <property type="term" value="F:fucosyltransferase activity"/>
    <property type="evidence" value="ECO:0007669"/>
    <property type="project" value="InterPro"/>
</dbReference>
<organism evidence="6 7">
    <name type="scientific">Aurantibacter aestuarii</name>
    <dbReference type="NCBI Taxonomy" id="1266046"/>
    <lineage>
        <taxon>Bacteria</taxon>
        <taxon>Pseudomonadati</taxon>
        <taxon>Bacteroidota</taxon>
        <taxon>Flavobacteriia</taxon>
        <taxon>Flavobacteriales</taxon>
        <taxon>Flavobacteriaceae</taxon>
        <taxon>Aurantibacter</taxon>
    </lineage>
</organism>
<dbReference type="Pfam" id="PF07429">
    <property type="entry name" value="Glyco_transf_56"/>
    <property type="match status" value="1"/>
</dbReference>